<evidence type="ECO:0000313" key="3">
    <source>
        <dbReference type="EMBL" id="CDW72842.1"/>
    </source>
</evidence>
<evidence type="ECO:0000313" key="4">
    <source>
        <dbReference type="Proteomes" id="UP000039865"/>
    </source>
</evidence>
<sequence length="633" mass="74432">MPNPQGDTEPKKPVNLKQLYPQLQDDWEIYDFDMMNSEPLNQFNVYLLGIQSFIQSNRDLNYKIDLQQNRDVKKLKITISTLHQQNQYLQRHMENSSKLKKVQRIGETLHIIQHKQNGQQFQSINNIYDEDELEDYNFVNQDSILGKQEQQDVMVEDQNHYDISLYRYAHSNTSEGMRHDNTIQQSLIQDNQSSHKVGGRRIKQRQPKQSMKIEENSQILMDHSYEEQINDWRNKYQELEEKIQTLILENKASQIQDAFISHQLPNKVLDKSKTQKIYNAPAQHFNHVNLNYRPNFADQYHYQQFSQSINDRKMTNESTVDGQQSVRDQIIIKQSKYNQQKPSPQIHKHSKQPSVLNDIFVVKMGGDPFQLNNSKSHMPNININDERLIGSRQTQLQPQKNERVVYHNPINFDYNDQNLSRLPKSLNNSNKRIKILRNKNKVQRANDQFYFNQNQTIVYGGNQSGLNLNPDKQSLSLMQINNNSAVQSPLNMKQTSKNYYFHQKYHSELQNQFSSNESSFQRITPEILVDKGFVGGGIRNIKLSNMKDSKKLQQKIQEQLKPSQKHMIMMSKKRKLFDQDEWLYKNIKNLMFKSKNSIDENDVISNNVGGNIPSNNNSNISNNQLLPNVNQRF</sequence>
<evidence type="ECO:0000256" key="1">
    <source>
        <dbReference type="SAM" id="Coils"/>
    </source>
</evidence>
<keyword evidence="1" id="KW-0175">Coiled coil</keyword>
<reference evidence="3 4" key="1">
    <citation type="submission" date="2014-06" db="EMBL/GenBank/DDBJ databases">
        <authorList>
            <person name="Swart Estienne"/>
        </authorList>
    </citation>
    <scope>NUCLEOTIDE SEQUENCE [LARGE SCALE GENOMIC DNA]</scope>
    <source>
        <strain evidence="3 4">130c</strain>
    </source>
</reference>
<dbReference type="InParanoid" id="A0A077ZSK2"/>
<feature type="region of interest" description="Disordered" evidence="2">
    <location>
        <begin position="609"/>
        <end position="633"/>
    </location>
</feature>
<organism evidence="3 4">
    <name type="scientific">Stylonychia lemnae</name>
    <name type="common">Ciliate</name>
    <dbReference type="NCBI Taxonomy" id="5949"/>
    <lineage>
        <taxon>Eukaryota</taxon>
        <taxon>Sar</taxon>
        <taxon>Alveolata</taxon>
        <taxon>Ciliophora</taxon>
        <taxon>Intramacronucleata</taxon>
        <taxon>Spirotrichea</taxon>
        <taxon>Stichotrichia</taxon>
        <taxon>Sporadotrichida</taxon>
        <taxon>Oxytrichidae</taxon>
        <taxon>Stylonychinae</taxon>
        <taxon>Stylonychia</taxon>
    </lineage>
</organism>
<proteinExistence type="predicted"/>
<keyword evidence="4" id="KW-1185">Reference proteome</keyword>
<name>A0A077ZSK2_STYLE</name>
<accession>A0A077ZSK2</accession>
<evidence type="ECO:0000256" key="2">
    <source>
        <dbReference type="SAM" id="MobiDB-lite"/>
    </source>
</evidence>
<feature type="coiled-coil region" evidence="1">
    <location>
        <begin position="222"/>
        <end position="256"/>
    </location>
</feature>
<dbReference type="AlphaFoldDB" id="A0A077ZSK2"/>
<dbReference type="EMBL" id="CCKQ01001715">
    <property type="protein sequence ID" value="CDW72842.1"/>
    <property type="molecule type" value="Genomic_DNA"/>
</dbReference>
<gene>
    <name evidence="3" type="primary">Contig19380.g20543</name>
    <name evidence="3" type="ORF">STYLEM_1807</name>
</gene>
<dbReference type="Proteomes" id="UP000039865">
    <property type="component" value="Unassembled WGS sequence"/>
</dbReference>
<protein>
    <submittedName>
        <fullName evidence="3">Uncharacterized protein</fullName>
    </submittedName>
</protein>